<dbReference type="AlphaFoldDB" id="A0A4U5PQ20"/>
<comment type="caution">
    <text evidence="7">The sequence shown here is derived from an EMBL/GenBank/DDBJ whole genome shotgun (WGS) entry which is preliminary data.</text>
</comment>
<dbReference type="PANTHER" id="PTHR31945:SF26">
    <property type="entry name" value="TRANSCRIPTION FACTOR BHLH35"/>
    <property type="match status" value="1"/>
</dbReference>
<evidence type="ECO:0000256" key="5">
    <source>
        <dbReference type="SAM" id="Coils"/>
    </source>
</evidence>
<protein>
    <recommendedName>
        <fullName evidence="6">BHLH domain-containing protein</fullName>
    </recommendedName>
</protein>
<evidence type="ECO:0000256" key="4">
    <source>
        <dbReference type="ARBA" id="ARBA00023242"/>
    </source>
</evidence>
<dbReference type="PANTHER" id="PTHR31945">
    <property type="entry name" value="TRANSCRIPTION FACTOR SCREAM2-RELATED"/>
    <property type="match status" value="1"/>
</dbReference>
<evidence type="ECO:0000256" key="3">
    <source>
        <dbReference type="ARBA" id="ARBA00023163"/>
    </source>
</evidence>
<keyword evidence="2" id="KW-0805">Transcription regulation</keyword>
<keyword evidence="4" id="KW-0539">Nucleus</keyword>
<sequence>MDIIENIGEYQNYWETSLFWNEELNYSWATNQQSNLGHYASSLPEGTASPIRAKNIASERNKRKELNDKLLALREAVPKISKLDKASIIKDAIGYIQELQEQERILQAEIREHESKRLKKHPDSGFELELPDLLRSKRTRYDQIYHHSLGTSTCPIQVHEVSSSLPLAITSVGEKTLLVSLACNKTTDAMTRICEVFESLKLKVITANVTALSGMVKKTVVIEVDEEEKEHLKIKIERAVSALRSPHIVQ</sequence>
<evidence type="ECO:0000313" key="7">
    <source>
        <dbReference type="EMBL" id="TKR97724.1"/>
    </source>
</evidence>
<dbReference type="InterPro" id="IPR051358">
    <property type="entry name" value="TF_AMS/ICE1/BHLH6-like"/>
</dbReference>
<dbReference type="GO" id="GO:0005634">
    <property type="term" value="C:nucleus"/>
    <property type="evidence" value="ECO:0007669"/>
    <property type="project" value="UniProtKB-SubCell"/>
</dbReference>
<organism evidence="7">
    <name type="scientific">Populus alba</name>
    <name type="common">White poplar</name>
    <dbReference type="NCBI Taxonomy" id="43335"/>
    <lineage>
        <taxon>Eukaryota</taxon>
        <taxon>Viridiplantae</taxon>
        <taxon>Streptophyta</taxon>
        <taxon>Embryophyta</taxon>
        <taxon>Tracheophyta</taxon>
        <taxon>Spermatophyta</taxon>
        <taxon>Magnoliopsida</taxon>
        <taxon>eudicotyledons</taxon>
        <taxon>Gunneridae</taxon>
        <taxon>Pentapetalae</taxon>
        <taxon>rosids</taxon>
        <taxon>fabids</taxon>
        <taxon>Malpighiales</taxon>
        <taxon>Salicaceae</taxon>
        <taxon>Saliceae</taxon>
        <taxon>Populus</taxon>
    </lineage>
</organism>
<dbReference type="EMBL" id="RCHU01000717">
    <property type="protein sequence ID" value="TKR97724.1"/>
    <property type="molecule type" value="Genomic_DNA"/>
</dbReference>
<proteinExistence type="predicted"/>
<reference evidence="7" key="1">
    <citation type="submission" date="2018-10" db="EMBL/GenBank/DDBJ databases">
        <title>Population genomic analysis revealed the cold adaptation of white poplar.</title>
        <authorList>
            <person name="Liu Y.-J."/>
        </authorList>
    </citation>
    <scope>NUCLEOTIDE SEQUENCE [LARGE SCALE GENOMIC DNA]</scope>
    <source>
        <strain evidence="7">PAL-ZL1</strain>
    </source>
</reference>
<gene>
    <name evidence="7" type="ORF">D5086_0000210190</name>
</gene>
<dbReference type="GO" id="GO:0046983">
    <property type="term" value="F:protein dimerization activity"/>
    <property type="evidence" value="ECO:0007669"/>
    <property type="project" value="InterPro"/>
</dbReference>
<dbReference type="SUPFAM" id="SSF47459">
    <property type="entry name" value="HLH, helix-loop-helix DNA-binding domain"/>
    <property type="match status" value="1"/>
</dbReference>
<dbReference type="Gene3D" id="4.10.280.10">
    <property type="entry name" value="Helix-loop-helix DNA-binding domain"/>
    <property type="match status" value="1"/>
</dbReference>
<keyword evidence="5" id="KW-0175">Coiled coil</keyword>
<dbReference type="Pfam" id="PF00010">
    <property type="entry name" value="HLH"/>
    <property type="match status" value="1"/>
</dbReference>
<dbReference type="InterPro" id="IPR036638">
    <property type="entry name" value="HLH_DNA-bd_sf"/>
</dbReference>
<dbReference type="InterPro" id="IPR011598">
    <property type="entry name" value="bHLH_dom"/>
</dbReference>
<dbReference type="SMART" id="SM00353">
    <property type="entry name" value="HLH"/>
    <property type="match status" value="1"/>
</dbReference>
<keyword evidence="3" id="KW-0804">Transcription</keyword>
<feature type="domain" description="BHLH" evidence="6">
    <location>
        <begin position="50"/>
        <end position="99"/>
    </location>
</feature>
<dbReference type="GO" id="GO:0003700">
    <property type="term" value="F:DNA-binding transcription factor activity"/>
    <property type="evidence" value="ECO:0007669"/>
    <property type="project" value="TreeGrafter"/>
</dbReference>
<dbReference type="GO" id="GO:0043565">
    <property type="term" value="F:sequence-specific DNA binding"/>
    <property type="evidence" value="ECO:0007669"/>
    <property type="project" value="TreeGrafter"/>
</dbReference>
<dbReference type="PROSITE" id="PS50888">
    <property type="entry name" value="BHLH"/>
    <property type="match status" value="1"/>
</dbReference>
<name>A0A4U5PQ20_POPAL</name>
<dbReference type="InterPro" id="IPR054502">
    <property type="entry name" value="bHLH-TF_ACT-like_plant"/>
</dbReference>
<accession>A0A4U5PQ20</accession>
<evidence type="ECO:0000259" key="6">
    <source>
        <dbReference type="PROSITE" id="PS50888"/>
    </source>
</evidence>
<dbReference type="STRING" id="43335.A0A4U5PQ20"/>
<evidence type="ECO:0000256" key="1">
    <source>
        <dbReference type="ARBA" id="ARBA00004123"/>
    </source>
</evidence>
<evidence type="ECO:0000256" key="2">
    <source>
        <dbReference type="ARBA" id="ARBA00023015"/>
    </source>
</evidence>
<comment type="subcellular location">
    <subcellularLocation>
        <location evidence="1">Nucleus</location>
    </subcellularLocation>
</comment>
<dbReference type="Pfam" id="PF22754">
    <property type="entry name" value="bHLH-TF_ACT-like_plant"/>
    <property type="match status" value="1"/>
</dbReference>
<feature type="coiled-coil region" evidence="5">
    <location>
        <begin position="56"/>
        <end position="116"/>
    </location>
</feature>